<evidence type="ECO:0000313" key="4">
    <source>
        <dbReference type="Proteomes" id="UP001228019"/>
    </source>
</evidence>
<feature type="region of interest" description="Disordered" evidence="1">
    <location>
        <begin position="1"/>
        <end position="24"/>
    </location>
</feature>
<reference evidence="3 4" key="1">
    <citation type="submission" date="2023-07" db="EMBL/GenBank/DDBJ databases">
        <title>Identification of four novel Pseudomonas species associated with bacterial leaf spot of cucurbits.</title>
        <authorList>
            <person name="Fullem K.R."/>
        </authorList>
    </citation>
    <scope>NUCLEOTIDE SEQUENCE [LARGE SCALE GENOMIC DNA]</scope>
    <source>
        <strain evidence="3 4">K18</strain>
    </source>
</reference>
<dbReference type="Proteomes" id="UP001228019">
    <property type="component" value="Unassembled WGS sequence"/>
</dbReference>
<gene>
    <name evidence="3" type="ORF">Q6A48_08270</name>
</gene>
<dbReference type="Gene3D" id="1.10.30.50">
    <property type="match status" value="1"/>
</dbReference>
<evidence type="ECO:0000313" key="3">
    <source>
        <dbReference type="EMBL" id="MDO7896890.1"/>
    </source>
</evidence>
<organism evidence="3 4">
    <name type="scientific">Pseudomonas citrulli</name>
    <dbReference type="NCBI Taxonomy" id="3064347"/>
    <lineage>
        <taxon>Bacteria</taxon>
        <taxon>Pseudomonadati</taxon>
        <taxon>Pseudomonadota</taxon>
        <taxon>Gammaproteobacteria</taxon>
        <taxon>Pseudomonadales</taxon>
        <taxon>Pseudomonadaceae</taxon>
        <taxon>Pseudomonas</taxon>
    </lineage>
</organism>
<feature type="domain" description="HNH nuclease" evidence="2">
    <location>
        <begin position="72"/>
        <end position="134"/>
    </location>
</feature>
<accession>A0ABT9BY15</accession>
<sequence>MIQIDRKAVDEPASLAESDGPAARERKRAEAFYAARAIPPAPSKTVSKGKAGKKPKVKKFNFTAYGAKDVKRALNKLFHKKCAYCESSYKAVGPVQVEHFRPKNRVIDHPGHTGYWWLASDWSNLLPSCIHCNSSEYHEIHTFTAEQPYKQKVKEGTYKLGKYDAFPILGQRAMTKGDDLSAEDACLIDPTRQDPNKHLHWIVERGLSLIAPLKVGNNWDPYGLATYQIFGLNRVNLVEARTELMLEIQNQLLKAENALKTAATLVPGEPFFEYLRKDAKTIFEELKARSAPSKPYSAMVKKLVTDNRNRIIAEFEEAMRSARRDAHSPGEIEFSAE</sequence>
<dbReference type="EMBL" id="JAUQOP010000008">
    <property type="protein sequence ID" value="MDO7896890.1"/>
    <property type="molecule type" value="Genomic_DNA"/>
</dbReference>
<comment type="caution">
    <text evidence="3">The sequence shown here is derived from an EMBL/GenBank/DDBJ whole genome shotgun (WGS) entry which is preliminary data.</text>
</comment>
<evidence type="ECO:0000256" key="1">
    <source>
        <dbReference type="SAM" id="MobiDB-lite"/>
    </source>
</evidence>
<dbReference type="CDD" id="cd00085">
    <property type="entry name" value="HNHc"/>
    <property type="match status" value="1"/>
</dbReference>
<dbReference type="InterPro" id="IPR003615">
    <property type="entry name" value="HNH_nuc"/>
</dbReference>
<protein>
    <recommendedName>
        <fullName evidence="2">HNH nuclease domain-containing protein</fullName>
    </recommendedName>
</protein>
<feature type="compositionally biased region" description="Basic and acidic residues" evidence="1">
    <location>
        <begin position="1"/>
        <end position="10"/>
    </location>
</feature>
<name>A0ABT9BY15_9PSED</name>
<proteinExistence type="predicted"/>
<evidence type="ECO:0000259" key="2">
    <source>
        <dbReference type="SMART" id="SM00507"/>
    </source>
</evidence>
<dbReference type="RefSeq" id="WP_304553376.1">
    <property type="nucleotide sequence ID" value="NZ_JAUQOP010000008.1"/>
</dbReference>
<dbReference type="SMART" id="SM00507">
    <property type="entry name" value="HNHc"/>
    <property type="match status" value="1"/>
</dbReference>
<keyword evidence="4" id="KW-1185">Reference proteome</keyword>